<organism evidence="1 2">
    <name type="scientific">Ramlibacter algicola</name>
    <dbReference type="NCBI Taxonomy" id="2795217"/>
    <lineage>
        <taxon>Bacteria</taxon>
        <taxon>Pseudomonadati</taxon>
        <taxon>Pseudomonadota</taxon>
        <taxon>Betaproteobacteria</taxon>
        <taxon>Burkholderiales</taxon>
        <taxon>Comamonadaceae</taxon>
        <taxon>Ramlibacter</taxon>
    </lineage>
</organism>
<dbReference type="GO" id="GO:0005524">
    <property type="term" value="F:ATP binding"/>
    <property type="evidence" value="ECO:0007669"/>
    <property type="project" value="UniProtKB-KW"/>
</dbReference>
<keyword evidence="1" id="KW-0067">ATP-binding</keyword>
<evidence type="ECO:0000313" key="1">
    <source>
        <dbReference type="EMBL" id="MBK0392117.1"/>
    </source>
</evidence>
<evidence type="ECO:0000313" key="2">
    <source>
        <dbReference type="Proteomes" id="UP000617041"/>
    </source>
</evidence>
<dbReference type="SUPFAM" id="SSF52540">
    <property type="entry name" value="P-loop containing nucleoside triphosphate hydrolases"/>
    <property type="match status" value="1"/>
</dbReference>
<accession>A0A934PZX9</accession>
<gene>
    <name evidence="1" type="ORF">I8E28_05905</name>
</gene>
<keyword evidence="1" id="KW-0547">Nucleotide-binding</keyword>
<dbReference type="AlphaFoldDB" id="A0A934PZX9"/>
<keyword evidence="2" id="KW-1185">Reference proteome</keyword>
<protein>
    <submittedName>
        <fullName evidence="1">ATP-binding protein</fullName>
    </submittedName>
</protein>
<proteinExistence type="predicted"/>
<sequence length="1113" mass="121340">MAKQHDAPLSDFVSLSRLYQRSIRIDVDLGRTDALDGYVCHATSRAALESMATQLSQSNQRAFTLTGPFGGGKSSLAVALASALSDSKSVRQKARDLLRASEIRAFDTAFACRRSWLVVPVVGKRGSVVEELTKALHEARGARGEPKKLTPTALIDQICDLADSREWDGVLVLIDEMGKFLEASALELGDDVNFYQDLAERVGRIKGKAVVVGILHQAFAQYAKRLGAEAREGWTKVQGRFADIPLVAASDEVVELIGRAIVAKRREGLGDPAAAAIAASIRSRRPAVGPKFAESLSKCAPLHPAMAALLGPISKRQFGQNERSVFGFLASVEPHGFRSYLQATPAKDLRWYRPDDYWDYLRANLEPAILASPDGHRWAQAVEAVERAEAKSGDKLHVALIKNVAVIDLFRNGSGLAAELDVLAAIFSDVPRERVDAALSELAAMRVLLFKKHISAWSVFEGSDFDIEAAISQTRAAQPALDFGLLSSLANLHPVVAKRHYHDTGTMRWMNVALCRLGEAPRLADNFAPTRGEFGTFLLALPDKSADFKGSSRHAAQHARLRPWPVVVGVPPNFAKIEELGSELVALQQVQARHELQGDPVARREVHARLAEVRSSLQEELRSGILNARWQFGAEPAETGLKLSRIASKLADDLYEQSPSVWSELVNRAEPSSNSVKARRDLIHKMLSHEAVENLGIERFPAERGLYVALLGHPKLHVRAPDGNWKFAAPREDDESASFKGLWDATRTLLGDSAARVSATDIHKLWAAPPIGMRAGIMPVYLTAFLLANKGNLALYKDGIFIPELTEADLDEYLQDESRFSLRWIVIDEQKTAILEGVAKVLSELGATPESMDPLEAARGLVALVFSLPAWSQRTTRVGAKARAVRDTLLKASDPHKVLFVDLPAALDGQVGAQFVEELRAPVAELVGAYDQLLLGIEEAMLAELDASRNDLASLRARAAMLEGVSGDLRQEAFCARLAKHDGSRASIEGILSLAANKPPRDWNDRDIDAASLDIAQAALRFRRDEAFVAVKGRKPKTDAFAVVFGAGPDTRTLSRAFAVSDKHAPKVDELVDKLVADLTSQGLRTELLLAALAKTGMRLSEKDINDRSSTHG</sequence>
<comment type="caution">
    <text evidence="1">The sequence shown here is derived from an EMBL/GenBank/DDBJ whole genome shotgun (WGS) entry which is preliminary data.</text>
</comment>
<dbReference type="InterPro" id="IPR027417">
    <property type="entry name" value="P-loop_NTPase"/>
</dbReference>
<dbReference type="RefSeq" id="WP_200787068.1">
    <property type="nucleotide sequence ID" value="NZ_JAEDAO010000001.1"/>
</dbReference>
<reference evidence="1" key="1">
    <citation type="submission" date="2020-12" db="EMBL/GenBank/DDBJ databases">
        <title>Ramlibacter sp. nov., isolated from a freshwater alga, Cryptomonas.</title>
        <authorList>
            <person name="Kim H.M."/>
            <person name="Jeon C.O."/>
        </authorList>
    </citation>
    <scope>NUCLEOTIDE SEQUENCE</scope>
    <source>
        <strain evidence="1">CrO1</strain>
    </source>
</reference>
<dbReference type="Proteomes" id="UP000617041">
    <property type="component" value="Unassembled WGS sequence"/>
</dbReference>
<name>A0A934PZX9_9BURK</name>
<dbReference type="EMBL" id="JAEDAO010000001">
    <property type="protein sequence ID" value="MBK0392117.1"/>
    <property type="molecule type" value="Genomic_DNA"/>
</dbReference>